<keyword evidence="1" id="KW-0547">Nucleotide-binding</keyword>
<dbReference type="GO" id="GO:0005737">
    <property type="term" value="C:cytoplasm"/>
    <property type="evidence" value="ECO:0007669"/>
    <property type="project" value="TreeGrafter"/>
</dbReference>
<dbReference type="InterPro" id="IPR050130">
    <property type="entry name" value="ClpA_ClpB"/>
</dbReference>
<evidence type="ECO:0000256" key="1">
    <source>
        <dbReference type="ARBA" id="ARBA00022741"/>
    </source>
</evidence>
<dbReference type="GO" id="GO:0034605">
    <property type="term" value="P:cellular response to heat"/>
    <property type="evidence" value="ECO:0007669"/>
    <property type="project" value="TreeGrafter"/>
</dbReference>
<organism evidence="4 5">
    <name type="scientific">Symbiodinium pilosum</name>
    <name type="common">Dinoflagellate</name>
    <dbReference type="NCBI Taxonomy" id="2952"/>
    <lineage>
        <taxon>Eukaryota</taxon>
        <taxon>Sar</taxon>
        <taxon>Alveolata</taxon>
        <taxon>Dinophyceae</taxon>
        <taxon>Suessiales</taxon>
        <taxon>Symbiodiniaceae</taxon>
        <taxon>Symbiodinium</taxon>
    </lineage>
</organism>
<dbReference type="PANTHER" id="PTHR11638:SF18">
    <property type="entry name" value="HEAT SHOCK PROTEIN 104"/>
    <property type="match status" value="1"/>
</dbReference>
<reference evidence="4" key="1">
    <citation type="submission" date="2021-02" db="EMBL/GenBank/DDBJ databases">
        <authorList>
            <person name="Dougan E. K."/>
            <person name="Rhodes N."/>
            <person name="Thang M."/>
            <person name="Chan C."/>
        </authorList>
    </citation>
    <scope>NUCLEOTIDE SEQUENCE</scope>
</reference>
<keyword evidence="5" id="KW-1185">Reference proteome</keyword>
<dbReference type="GO" id="GO:0005524">
    <property type="term" value="F:ATP binding"/>
    <property type="evidence" value="ECO:0007669"/>
    <property type="project" value="UniProtKB-KW"/>
</dbReference>
<dbReference type="Proteomes" id="UP000649617">
    <property type="component" value="Unassembled WGS sequence"/>
</dbReference>
<evidence type="ECO:0000313" key="5">
    <source>
        <dbReference type="Proteomes" id="UP000649617"/>
    </source>
</evidence>
<feature type="domain" description="ATPase AAA-type core" evidence="3">
    <location>
        <begin position="11"/>
        <end position="89"/>
    </location>
</feature>
<dbReference type="SUPFAM" id="SSF52540">
    <property type="entry name" value="P-loop containing nucleoside triphosphate hydrolases"/>
    <property type="match status" value="1"/>
</dbReference>
<dbReference type="OrthoDB" id="447014at2759"/>
<dbReference type="InterPro" id="IPR027417">
    <property type="entry name" value="P-loop_NTPase"/>
</dbReference>
<proteinExistence type="predicted"/>
<dbReference type="InterPro" id="IPR003959">
    <property type="entry name" value="ATPase_AAA_core"/>
</dbReference>
<evidence type="ECO:0000259" key="3">
    <source>
        <dbReference type="Pfam" id="PF00004"/>
    </source>
</evidence>
<dbReference type="AlphaFoldDB" id="A0A812SQA9"/>
<comment type="caution">
    <text evidence="4">The sequence shown here is derived from an EMBL/GenBank/DDBJ whole genome shotgun (WGS) entry which is preliminary data.</text>
</comment>
<accession>A0A812SQA9</accession>
<keyword evidence="2" id="KW-0067">ATP-binding</keyword>
<sequence>MIPDRPDLQTAAQAIAEGLAYKIATSDVPEMLVGKKIVQLDLAMLLAGTKYRGEFEERLKNVIKEVLDSEKNIILMIDEIHTLVGAGGTGDGGSGSVQGSPSPDAFLKPISALGPVGSLDASFAA</sequence>
<dbReference type="GO" id="GO:0016887">
    <property type="term" value="F:ATP hydrolysis activity"/>
    <property type="evidence" value="ECO:0007669"/>
    <property type="project" value="InterPro"/>
</dbReference>
<protein>
    <submittedName>
        <fullName evidence="4">ClpB protein</fullName>
    </submittedName>
</protein>
<dbReference type="Gene3D" id="3.40.50.300">
    <property type="entry name" value="P-loop containing nucleotide triphosphate hydrolases"/>
    <property type="match status" value="1"/>
</dbReference>
<dbReference type="Pfam" id="PF00004">
    <property type="entry name" value="AAA"/>
    <property type="match status" value="1"/>
</dbReference>
<evidence type="ECO:0000256" key="2">
    <source>
        <dbReference type="ARBA" id="ARBA00022840"/>
    </source>
</evidence>
<gene>
    <name evidence="4" type="primary">clpB</name>
    <name evidence="4" type="ORF">SPIL2461_LOCUS12439</name>
</gene>
<dbReference type="EMBL" id="CAJNIZ010025636">
    <property type="protein sequence ID" value="CAE7485379.1"/>
    <property type="molecule type" value="Genomic_DNA"/>
</dbReference>
<evidence type="ECO:0000313" key="4">
    <source>
        <dbReference type="EMBL" id="CAE7485379.1"/>
    </source>
</evidence>
<dbReference type="PANTHER" id="PTHR11638">
    <property type="entry name" value="ATP-DEPENDENT CLP PROTEASE"/>
    <property type="match status" value="1"/>
</dbReference>
<name>A0A812SQA9_SYMPI</name>